<proteinExistence type="predicted"/>
<evidence type="ECO:0000313" key="4">
    <source>
        <dbReference type="Proteomes" id="UP001500466"/>
    </source>
</evidence>
<dbReference type="InterPro" id="IPR011059">
    <property type="entry name" value="Metal-dep_hydrolase_composite"/>
</dbReference>
<dbReference type="PANTHER" id="PTHR11647">
    <property type="entry name" value="HYDRANTOINASE/DIHYDROPYRIMIDINASE FAMILY MEMBER"/>
    <property type="match status" value="1"/>
</dbReference>
<reference evidence="4" key="1">
    <citation type="journal article" date="2019" name="Int. J. Syst. Evol. Microbiol.">
        <title>The Global Catalogue of Microorganisms (GCM) 10K type strain sequencing project: providing services to taxonomists for standard genome sequencing and annotation.</title>
        <authorList>
            <consortium name="The Broad Institute Genomics Platform"/>
            <consortium name="The Broad Institute Genome Sequencing Center for Infectious Disease"/>
            <person name="Wu L."/>
            <person name="Ma J."/>
        </authorList>
    </citation>
    <scope>NUCLEOTIDE SEQUENCE [LARGE SCALE GENOMIC DNA]</scope>
    <source>
        <strain evidence="4">JCM 17986</strain>
    </source>
</reference>
<dbReference type="PANTHER" id="PTHR11647:SF1">
    <property type="entry name" value="COLLAPSIN RESPONSE MEDIATOR PROTEIN"/>
    <property type="match status" value="1"/>
</dbReference>
<protein>
    <submittedName>
        <fullName evidence="3">Amidohydrolase family protein</fullName>
    </submittedName>
</protein>
<dbReference type="Gene3D" id="3.20.20.140">
    <property type="entry name" value="Metal-dependent hydrolases"/>
    <property type="match status" value="2"/>
</dbReference>
<feature type="region of interest" description="Disordered" evidence="1">
    <location>
        <begin position="556"/>
        <end position="576"/>
    </location>
</feature>
<dbReference type="SUPFAM" id="SSF51338">
    <property type="entry name" value="Composite domain of metallo-dependent hydrolases"/>
    <property type="match status" value="2"/>
</dbReference>
<feature type="domain" description="Amidohydrolase 3" evidence="2">
    <location>
        <begin position="429"/>
        <end position="550"/>
    </location>
</feature>
<comment type="caution">
    <text evidence="3">The sequence shown here is derived from an EMBL/GenBank/DDBJ whole genome shotgun (WGS) entry which is preliminary data.</text>
</comment>
<evidence type="ECO:0000313" key="3">
    <source>
        <dbReference type="EMBL" id="GAA4975836.1"/>
    </source>
</evidence>
<dbReference type="SUPFAM" id="SSF51556">
    <property type="entry name" value="Metallo-dependent hydrolases"/>
    <property type="match status" value="1"/>
</dbReference>
<evidence type="ECO:0000259" key="2">
    <source>
        <dbReference type="Pfam" id="PF07969"/>
    </source>
</evidence>
<sequence length="576" mass="61829">MSQPAQPSKDLIVRGGHVVDGTGAPGFRGDVRVRGGRIAEVGPDLVPDGETEIDAGGAVVAPGFIDTHAHTDPQVFWDPGLDPDPLHGVTTMLVGNCSLSLYPVTDASRAGIADLFSYIEDVPRHLFDDNVPWTWHDFAGYRDTVNAVGTGINLAALVGHSPLRLTVMGDDAWSRAATADENARMAALLDEAMRAGAWGLSSSFLDVDQHGRPVPSRAADNDEFDALFDVLARSGRGVVELVPELLGANPAERLEDLARRCGARGIPLTWTGFLYSDTNPASTQRWIDLARELRAEGIGFYPQLSPRTVDFRINWDSSMMFMSMPQGWHKVIAASGEAKAGLLRDPAWRAAAREEWDRTEKAMFPHRRLETVRFVEVVGKENEPWLGRTLAELVAERGGHPSDVFADFVAANDCRPGVVAVGVSNADVDGVARTLADPAVLVSSSDAGAHMQMLCASGDTTLLLTRHVRDRGDMTLEHAVHELTGRQAEVFGFADRGVVAPGAIADLAVFALDELHYEKDEFVHDLPAGGARLRRPEGGYRATVVDGVCVQTGGTPTGHLPGRVLDGSGPAGTRRA</sequence>
<dbReference type="Proteomes" id="UP001500466">
    <property type="component" value="Unassembled WGS sequence"/>
</dbReference>
<name>A0ABP9HPR1_9ACTN</name>
<evidence type="ECO:0000256" key="1">
    <source>
        <dbReference type="SAM" id="MobiDB-lite"/>
    </source>
</evidence>
<dbReference type="Pfam" id="PF07969">
    <property type="entry name" value="Amidohydro_3"/>
    <property type="match status" value="2"/>
</dbReference>
<feature type="domain" description="Amidohydrolase 3" evidence="2">
    <location>
        <begin position="52"/>
        <end position="242"/>
    </location>
</feature>
<accession>A0ABP9HPR1</accession>
<organism evidence="3 4">
    <name type="scientific">Yinghuangia aomiensis</name>
    <dbReference type="NCBI Taxonomy" id="676205"/>
    <lineage>
        <taxon>Bacteria</taxon>
        <taxon>Bacillati</taxon>
        <taxon>Actinomycetota</taxon>
        <taxon>Actinomycetes</taxon>
        <taxon>Kitasatosporales</taxon>
        <taxon>Streptomycetaceae</taxon>
        <taxon>Yinghuangia</taxon>
    </lineage>
</organism>
<dbReference type="InterPro" id="IPR032466">
    <property type="entry name" value="Metal_Hydrolase"/>
</dbReference>
<dbReference type="EMBL" id="BAABHS010000017">
    <property type="protein sequence ID" value="GAA4975836.1"/>
    <property type="molecule type" value="Genomic_DNA"/>
</dbReference>
<gene>
    <name evidence="3" type="ORF">GCM10023205_48500</name>
</gene>
<dbReference type="RefSeq" id="WP_345677748.1">
    <property type="nucleotide sequence ID" value="NZ_BAABHS010000017.1"/>
</dbReference>
<keyword evidence="4" id="KW-1185">Reference proteome</keyword>
<dbReference type="InterPro" id="IPR050378">
    <property type="entry name" value="Metallo-dep_Hydrolases_sf"/>
</dbReference>
<dbReference type="InterPro" id="IPR013108">
    <property type="entry name" value="Amidohydro_3"/>
</dbReference>